<dbReference type="PANTHER" id="PTHR23292:SF6">
    <property type="entry name" value="FI16602P1-RELATED"/>
    <property type="match status" value="1"/>
</dbReference>
<evidence type="ECO:0000256" key="9">
    <source>
        <dbReference type="SAM" id="Phobius"/>
    </source>
</evidence>
<evidence type="ECO:0000256" key="2">
    <source>
        <dbReference type="ARBA" id="ARBA00004481"/>
    </source>
</evidence>
<sequence>MESTPLMKDEQPSPHQPAYPPQAPPGYQQAPMLLLSIHCSQVVSMQSLRFTENPVQLRCNTCGQDVVTRTMYTPGLMTWLIVGILFILGIWPCCLIPLCVDGLKDVDHVCPNCGTKQGSYKRLS</sequence>
<feature type="compositionally biased region" description="Pro residues" evidence="8">
    <location>
        <begin position="14"/>
        <end position="24"/>
    </location>
</feature>
<dbReference type="GO" id="GO:0031902">
    <property type="term" value="C:late endosome membrane"/>
    <property type="evidence" value="ECO:0007669"/>
    <property type="project" value="UniProtKB-SubCell"/>
</dbReference>
<keyword evidence="12" id="KW-1185">Reference proteome</keyword>
<name>A0AA35RSC3_GEOBA</name>
<protein>
    <submittedName>
        <fullName evidence="11">Lipopolysaccharide-induced tumor necrosis factor-alpha factor homolog</fullName>
    </submittedName>
</protein>
<evidence type="ECO:0000256" key="6">
    <source>
        <dbReference type="ARBA" id="ARBA00022833"/>
    </source>
</evidence>
<comment type="subcellular location">
    <subcellularLocation>
        <location evidence="2">Endosome membrane</location>
        <topology evidence="2">Peripheral membrane protein</topology>
    </subcellularLocation>
    <subcellularLocation>
        <location evidence="1">Late endosome membrane</location>
    </subcellularLocation>
    <subcellularLocation>
        <location evidence="3">Lysosome membrane</location>
        <topology evidence="3">Peripheral membrane protein</topology>
        <orientation evidence="3">Cytoplasmic side</orientation>
    </subcellularLocation>
</comment>
<evidence type="ECO:0000256" key="4">
    <source>
        <dbReference type="ARBA" id="ARBA00005975"/>
    </source>
</evidence>
<dbReference type="AlphaFoldDB" id="A0AA35RSC3"/>
<keyword evidence="6" id="KW-0862">Zinc</keyword>
<dbReference type="SMART" id="SM00714">
    <property type="entry name" value="LITAF"/>
    <property type="match status" value="1"/>
</dbReference>
<evidence type="ECO:0000256" key="7">
    <source>
        <dbReference type="ARBA" id="ARBA00023136"/>
    </source>
</evidence>
<organism evidence="11 12">
    <name type="scientific">Geodia barretti</name>
    <name type="common">Barrett's horny sponge</name>
    <dbReference type="NCBI Taxonomy" id="519541"/>
    <lineage>
        <taxon>Eukaryota</taxon>
        <taxon>Metazoa</taxon>
        <taxon>Porifera</taxon>
        <taxon>Demospongiae</taxon>
        <taxon>Heteroscleromorpha</taxon>
        <taxon>Tetractinellida</taxon>
        <taxon>Astrophorina</taxon>
        <taxon>Geodiidae</taxon>
        <taxon>Geodia</taxon>
    </lineage>
</organism>
<evidence type="ECO:0000259" key="10">
    <source>
        <dbReference type="PROSITE" id="PS51837"/>
    </source>
</evidence>
<gene>
    <name evidence="11" type="ORF">GBAR_LOCUS9838</name>
</gene>
<comment type="similarity">
    <text evidence="4">Belongs to the CDIP1/LITAF family.</text>
</comment>
<reference evidence="11" key="1">
    <citation type="submission" date="2023-03" db="EMBL/GenBank/DDBJ databases">
        <authorList>
            <person name="Steffen K."/>
            <person name="Cardenas P."/>
        </authorList>
    </citation>
    <scope>NUCLEOTIDE SEQUENCE</scope>
</reference>
<dbReference type="Proteomes" id="UP001174909">
    <property type="component" value="Unassembled WGS sequence"/>
</dbReference>
<evidence type="ECO:0000256" key="5">
    <source>
        <dbReference type="ARBA" id="ARBA00022723"/>
    </source>
</evidence>
<dbReference type="InterPro" id="IPR037519">
    <property type="entry name" value="LITAF_fam"/>
</dbReference>
<evidence type="ECO:0000313" key="12">
    <source>
        <dbReference type="Proteomes" id="UP001174909"/>
    </source>
</evidence>
<dbReference type="InterPro" id="IPR006629">
    <property type="entry name" value="LITAF"/>
</dbReference>
<keyword evidence="9" id="KW-1133">Transmembrane helix</keyword>
<keyword evidence="7 9" id="KW-0472">Membrane</keyword>
<proteinExistence type="inferred from homology"/>
<dbReference type="GO" id="GO:0005765">
    <property type="term" value="C:lysosomal membrane"/>
    <property type="evidence" value="ECO:0007669"/>
    <property type="project" value="UniProtKB-SubCell"/>
</dbReference>
<accession>A0AA35RSC3</accession>
<evidence type="ECO:0000313" key="11">
    <source>
        <dbReference type="EMBL" id="CAI8015933.1"/>
    </source>
</evidence>
<evidence type="ECO:0000256" key="3">
    <source>
        <dbReference type="ARBA" id="ARBA00004630"/>
    </source>
</evidence>
<dbReference type="Pfam" id="PF10601">
    <property type="entry name" value="zf-LITAF-like"/>
    <property type="match status" value="1"/>
</dbReference>
<feature type="transmembrane region" description="Helical" evidence="9">
    <location>
        <begin position="76"/>
        <end position="98"/>
    </location>
</feature>
<keyword evidence="9" id="KW-0812">Transmembrane</keyword>
<keyword evidence="5" id="KW-0479">Metal-binding</keyword>
<dbReference type="GO" id="GO:0008270">
    <property type="term" value="F:zinc ion binding"/>
    <property type="evidence" value="ECO:0007669"/>
    <property type="project" value="TreeGrafter"/>
</dbReference>
<feature type="domain" description="LITAF" evidence="10">
    <location>
        <begin position="39"/>
        <end position="122"/>
    </location>
</feature>
<comment type="caution">
    <text evidence="11">The sequence shown here is derived from an EMBL/GenBank/DDBJ whole genome shotgun (WGS) entry which is preliminary data.</text>
</comment>
<dbReference type="PANTHER" id="PTHR23292">
    <property type="entry name" value="LIPOPOLYSACCHARIDE-INDUCED TUMOR NECROSIS FACTOR-ALPHA FACTOR"/>
    <property type="match status" value="1"/>
</dbReference>
<dbReference type="PROSITE" id="PS51837">
    <property type="entry name" value="LITAF"/>
    <property type="match status" value="1"/>
</dbReference>
<feature type="region of interest" description="Disordered" evidence="8">
    <location>
        <begin position="1"/>
        <end position="26"/>
    </location>
</feature>
<evidence type="ECO:0000256" key="8">
    <source>
        <dbReference type="SAM" id="MobiDB-lite"/>
    </source>
</evidence>
<evidence type="ECO:0000256" key="1">
    <source>
        <dbReference type="ARBA" id="ARBA00004414"/>
    </source>
</evidence>
<dbReference type="EMBL" id="CASHTH010001481">
    <property type="protein sequence ID" value="CAI8015933.1"/>
    <property type="molecule type" value="Genomic_DNA"/>
</dbReference>